<evidence type="ECO:0000313" key="2">
    <source>
        <dbReference type="Proteomes" id="UP001056500"/>
    </source>
</evidence>
<accession>A0ABY4WIK6</accession>
<keyword evidence="2" id="KW-1185">Reference proteome</keyword>
<name>A0ABY4WIK6_9BACL</name>
<dbReference type="EMBL" id="CP098755">
    <property type="protein sequence ID" value="USG65179.1"/>
    <property type="molecule type" value="Genomic_DNA"/>
</dbReference>
<proteinExistence type="predicted"/>
<reference evidence="1" key="1">
    <citation type="submission" date="2022-06" db="EMBL/GenBank/DDBJ databases">
        <title>Genome sequencing of Brevibacillus sp. BB3-R1.</title>
        <authorList>
            <person name="Heo J."/>
            <person name="Lee D."/>
            <person name="Won M."/>
            <person name="Han B.-H."/>
            <person name="Hong S.-B."/>
            <person name="Kwon S.-W."/>
        </authorList>
    </citation>
    <scope>NUCLEOTIDE SEQUENCE</scope>
    <source>
        <strain evidence="1">BB3-R1</strain>
    </source>
</reference>
<dbReference type="Proteomes" id="UP001056500">
    <property type="component" value="Chromosome"/>
</dbReference>
<sequence>MNAKDLQYRPIIIDRLDRQTEKGIRKYGGTIDKSGHLKTVSESLEYLAEELTDALVYIEHGKRQVRSLVNEAASVMRKWDVATLALRAIAKCEGEEALIAQKALKDMGME</sequence>
<protein>
    <submittedName>
        <fullName evidence="1">Uncharacterized protein</fullName>
    </submittedName>
</protein>
<gene>
    <name evidence="1" type="ORF">NDK47_24150</name>
</gene>
<evidence type="ECO:0000313" key="1">
    <source>
        <dbReference type="EMBL" id="USG65179.1"/>
    </source>
</evidence>
<organism evidence="1 2">
    <name type="scientific">Brevibacillus ruminantium</name>
    <dbReference type="NCBI Taxonomy" id="2950604"/>
    <lineage>
        <taxon>Bacteria</taxon>
        <taxon>Bacillati</taxon>
        <taxon>Bacillota</taxon>
        <taxon>Bacilli</taxon>
        <taxon>Bacillales</taxon>
        <taxon>Paenibacillaceae</taxon>
        <taxon>Brevibacillus</taxon>
    </lineage>
</organism>
<dbReference type="RefSeq" id="WP_251872283.1">
    <property type="nucleotide sequence ID" value="NZ_CP098755.1"/>
</dbReference>